<evidence type="ECO:0000313" key="4">
    <source>
        <dbReference type="Proteomes" id="UP000199614"/>
    </source>
</evidence>
<feature type="transmembrane region" description="Helical" evidence="2">
    <location>
        <begin position="31"/>
        <end position="53"/>
    </location>
</feature>
<proteinExistence type="predicted"/>
<sequence length="280" mass="28368">MTTSGNDGSTVGDVLDPVGPLPASVYWRRRAVAVGGALLALLAVLGLTTWLLVPGGSDLPADRAAHSTPDDRAAAPPKPKPKPEQDPARLAAQTPLPTPTGPGAPPGTAGSSPGPATPNAGPGDETVRPDDTPRPSVPVPDAVASPPTGPVPCGDGMIEVRAETGRPTYAAGARPELRLVVTNTSGQPCVRDLDGAEQEIAVWSGDGERKLWSSNDCVNPATEDLRTLVPGQPVAFAVTWSGLGSEPGCAAGRERVGPGGYRVLARLGAVVGEPVPLLLT</sequence>
<feature type="compositionally biased region" description="Pro residues" evidence="1">
    <location>
        <begin position="96"/>
        <end position="105"/>
    </location>
</feature>
<feature type="region of interest" description="Disordered" evidence="1">
    <location>
        <begin position="62"/>
        <end position="153"/>
    </location>
</feature>
<feature type="compositionally biased region" description="Low complexity" evidence="1">
    <location>
        <begin position="106"/>
        <end position="118"/>
    </location>
</feature>
<protein>
    <submittedName>
        <fullName evidence="3">Uncharacterized protein</fullName>
    </submittedName>
</protein>
<evidence type="ECO:0000313" key="3">
    <source>
        <dbReference type="EMBL" id="SFM64515.1"/>
    </source>
</evidence>
<evidence type="ECO:0000256" key="2">
    <source>
        <dbReference type="SAM" id="Phobius"/>
    </source>
</evidence>
<keyword evidence="2" id="KW-1133">Transmembrane helix</keyword>
<keyword evidence="4" id="KW-1185">Reference proteome</keyword>
<organism evidence="3 4">
    <name type="scientific">Pseudonocardia ammonioxydans</name>
    <dbReference type="NCBI Taxonomy" id="260086"/>
    <lineage>
        <taxon>Bacteria</taxon>
        <taxon>Bacillati</taxon>
        <taxon>Actinomycetota</taxon>
        <taxon>Actinomycetes</taxon>
        <taxon>Pseudonocardiales</taxon>
        <taxon>Pseudonocardiaceae</taxon>
        <taxon>Pseudonocardia</taxon>
    </lineage>
</organism>
<feature type="compositionally biased region" description="Basic and acidic residues" evidence="1">
    <location>
        <begin position="62"/>
        <end position="73"/>
    </location>
</feature>
<evidence type="ECO:0000256" key="1">
    <source>
        <dbReference type="SAM" id="MobiDB-lite"/>
    </source>
</evidence>
<dbReference type="Proteomes" id="UP000199614">
    <property type="component" value="Unassembled WGS sequence"/>
</dbReference>
<name>A0A1I4SJ90_PSUAM</name>
<accession>A0A1I4SJ90</accession>
<dbReference type="EMBL" id="FOUY01000001">
    <property type="protein sequence ID" value="SFM64515.1"/>
    <property type="molecule type" value="Genomic_DNA"/>
</dbReference>
<dbReference type="AlphaFoldDB" id="A0A1I4SJ90"/>
<keyword evidence="2" id="KW-0472">Membrane</keyword>
<dbReference type="STRING" id="260086.SAMN05216207_1001469"/>
<keyword evidence="2" id="KW-0812">Transmembrane</keyword>
<gene>
    <name evidence="3" type="ORF">SAMN05216207_1001469</name>
</gene>
<reference evidence="3 4" key="1">
    <citation type="submission" date="2016-10" db="EMBL/GenBank/DDBJ databases">
        <authorList>
            <person name="de Groot N.N."/>
        </authorList>
    </citation>
    <scope>NUCLEOTIDE SEQUENCE [LARGE SCALE GENOMIC DNA]</scope>
    <source>
        <strain evidence="3 4">CGMCC 4.1877</strain>
    </source>
</reference>